<dbReference type="OrthoDB" id="2520628at2759"/>
<comment type="caution">
    <text evidence="3">The sequence shown here is derived from an EMBL/GenBank/DDBJ whole genome shotgun (WGS) entry which is preliminary data.</text>
</comment>
<reference evidence="3 4" key="2">
    <citation type="journal article" date="2012" name="Open Biol.">
        <title>Characteristics of nucleosomes and linker DNA regions on the genome of the basidiomycete Mixia osmundae revealed by mono- and dinucleosome mapping.</title>
        <authorList>
            <person name="Nishida H."/>
            <person name="Kondo S."/>
            <person name="Matsumoto T."/>
            <person name="Suzuki Y."/>
            <person name="Yoshikawa H."/>
            <person name="Taylor T.D."/>
            <person name="Sugiyama J."/>
        </authorList>
    </citation>
    <scope>NUCLEOTIDE SEQUENCE [LARGE SCALE GENOMIC DNA]</scope>
    <source>
        <strain evidence="4">CBS 9802 / IAM 14324 / JCM 22182 / KY 12970</strain>
    </source>
</reference>
<keyword evidence="2" id="KW-0472">Membrane</keyword>
<dbReference type="eggNOG" id="ENOG502SGJ8">
    <property type="taxonomic scope" value="Eukaryota"/>
</dbReference>
<evidence type="ECO:0000256" key="1">
    <source>
        <dbReference type="SAM" id="MobiDB-lite"/>
    </source>
</evidence>
<dbReference type="OMA" id="IDAHPFF"/>
<keyword evidence="4" id="KW-1185">Reference proteome</keyword>
<proteinExistence type="predicted"/>
<reference evidence="3 4" key="1">
    <citation type="journal article" date="2011" name="J. Gen. Appl. Microbiol.">
        <title>Draft genome sequencing of the enigmatic basidiomycete Mixia osmundae.</title>
        <authorList>
            <person name="Nishida H."/>
            <person name="Nagatsuka Y."/>
            <person name="Sugiyama J."/>
        </authorList>
    </citation>
    <scope>NUCLEOTIDE SEQUENCE [LARGE SCALE GENOMIC DNA]</scope>
    <source>
        <strain evidence="4">CBS 9802 / IAM 14324 / JCM 22182 / KY 12970</strain>
    </source>
</reference>
<feature type="region of interest" description="Disordered" evidence="1">
    <location>
        <begin position="320"/>
        <end position="340"/>
    </location>
</feature>
<dbReference type="RefSeq" id="XP_014568260.1">
    <property type="nucleotide sequence ID" value="XM_014712774.1"/>
</dbReference>
<evidence type="ECO:0000313" key="3">
    <source>
        <dbReference type="EMBL" id="GAA97602.1"/>
    </source>
</evidence>
<dbReference type="HOGENOM" id="CLU_767445_0_0_1"/>
<protein>
    <submittedName>
        <fullName evidence="3">Uncharacterized protein</fullName>
    </submittedName>
</protein>
<name>G7E442_MIXOS</name>
<keyword evidence="2" id="KW-1133">Transmembrane helix</keyword>
<feature type="transmembrane region" description="Helical" evidence="2">
    <location>
        <begin position="217"/>
        <end position="237"/>
    </location>
</feature>
<dbReference type="InParanoid" id="G7E442"/>
<feature type="transmembrane region" description="Helical" evidence="2">
    <location>
        <begin position="257"/>
        <end position="283"/>
    </location>
</feature>
<feature type="transmembrane region" description="Helical" evidence="2">
    <location>
        <begin position="84"/>
        <end position="102"/>
    </location>
</feature>
<organism evidence="3 4">
    <name type="scientific">Mixia osmundae (strain CBS 9802 / IAM 14324 / JCM 22182 / KY 12970)</name>
    <dbReference type="NCBI Taxonomy" id="764103"/>
    <lineage>
        <taxon>Eukaryota</taxon>
        <taxon>Fungi</taxon>
        <taxon>Dikarya</taxon>
        <taxon>Basidiomycota</taxon>
        <taxon>Pucciniomycotina</taxon>
        <taxon>Mixiomycetes</taxon>
        <taxon>Mixiales</taxon>
        <taxon>Mixiaceae</taxon>
        <taxon>Mixia</taxon>
    </lineage>
</organism>
<accession>G7E442</accession>
<dbReference type="EMBL" id="BABT02000129">
    <property type="protein sequence ID" value="GAA97602.1"/>
    <property type="molecule type" value="Genomic_DNA"/>
</dbReference>
<feature type="compositionally biased region" description="Low complexity" evidence="1">
    <location>
        <begin position="324"/>
        <end position="333"/>
    </location>
</feature>
<feature type="transmembrane region" description="Helical" evidence="2">
    <location>
        <begin position="173"/>
        <end position="196"/>
    </location>
</feature>
<feature type="transmembrane region" description="Helical" evidence="2">
    <location>
        <begin position="133"/>
        <end position="153"/>
    </location>
</feature>
<dbReference type="Proteomes" id="UP000009131">
    <property type="component" value="Unassembled WGS sequence"/>
</dbReference>
<gene>
    <name evidence="3" type="primary">Mo04280</name>
    <name evidence="3" type="ORF">E5Q_04280</name>
</gene>
<evidence type="ECO:0000256" key="2">
    <source>
        <dbReference type="SAM" id="Phobius"/>
    </source>
</evidence>
<sequence length="361" mass="38593">MLEQSGPQGLLGSLSTLARDHTGLFDRVDKLFNRVAAPNRLHSSIPLSLFGIVHAVRIGHALAEAQRRTDKDPRGIKPTLAQQFLAPIILLFSASTIIAVLLGEVPSWLYSPWSVLQYGITGVLIARTPLYKALVSIPIGLIGPLYAIVDGFGRTLGSTLYGVDVVRAHASPLVAHSLWAKLIIGTISGAAGGPVLDTINGFSSSWGITRNPSWLSLANWNVDIWGALVVSLVYVILTEGAGGIVEGVQSEAIVDRPIARAICSVLLTILISVSRLGPMTMIYQRLNQQRKRDGGKVKPTAQAARKEKQAIELSAKPLPAKPISSASNASMSSDTPRTTAFGARMLAGQRLINRQSLSSEF</sequence>
<dbReference type="AlphaFoldDB" id="G7E442"/>
<evidence type="ECO:0000313" key="4">
    <source>
        <dbReference type="Proteomes" id="UP000009131"/>
    </source>
</evidence>
<keyword evidence="2" id="KW-0812">Transmembrane</keyword>